<evidence type="ECO:0000256" key="7">
    <source>
        <dbReference type="ARBA" id="ARBA00023136"/>
    </source>
</evidence>
<comment type="catalytic activity">
    <reaction evidence="10">
        <text>glycolate(in) + H(+)(in) = glycolate(out) + H(+)(out)</text>
        <dbReference type="Rhea" id="RHEA:29411"/>
        <dbReference type="ChEBI" id="CHEBI:15378"/>
        <dbReference type="ChEBI" id="CHEBI:29805"/>
    </reaction>
    <physiologicalReaction direction="right-to-left" evidence="10">
        <dbReference type="Rhea" id="RHEA:29413"/>
    </physiologicalReaction>
</comment>
<comment type="subcellular location">
    <subcellularLocation>
        <location evidence="11">Cell inner membrane</location>
        <topology evidence="11">Multi-pass membrane protein</topology>
    </subcellularLocation>
    <subcellularLocation>
        <location evidence="1">Cell membrane</location>
        <topology evidence="1">Multi-pass membrane protein</topology>
    </subcellularLocation>
</comment>
<proteinExistence type="inferred from homology"/>
<evidence type="ECO:0000256" key="9">
    <source>
        <dbReference type="ARBA" id="ARBA00034057"/>
    </source>
</evidence>
<dbReference type="GO" id="GO:0015295">
    <property type="term" value="F:solute:proton symporter activity"/>
    <property type="evidence" value="ECO:0007669"/>
    <property type="project" value="TreeGrafter"/>
</dbReference>
<feature type="transmembrane region" description="Helical" evidence="11">
    <location>
        <begin position="145"/>
        <end position="168"/>
    </location>
</feature>
<feature type="transmembrane region" description="Helical" evidence="11">
    <location>
        <begin position="217"/>
        <end position="236"/>
    </location>
</feature>
<dbReference type="EMBL" id="FOHV01000011">
    <property type="protein sequence ID" value="SET20414.1"/>
    <property type="molecule type" value="Genomic_DNA"/>
</dbReference>
<name>A0A1I0CL60_9GAMM</name>
<feature type="transmembrane region" description="Helical" evidence="11">
    <location>
        <begin position="350"/>
        <end position="371"/>
    </location>
</feature>
<protein>
    <recommendedName>
        <fullName evidence="11">L-lactate permease</fullName>
    </recommendedName>
</protein>
<dbReference type="STRING" id="1123402.SAMN02583745_01672"/>
<feature type="transmembrane region" description="Helical" evidence="11">
    <location>
        <begin position="414"/>
        <end position="436"/>
    </location>
</feature>
<feature type="transmembrane region" description="Helical" evidence="11">
    <location>
        <begin position="31"/>
        <end position="50"/>
    </location>
</feature>
<keyword evidence="6 11" id="KW-1133">Transmembrane helix</keyword>
<feature type="transmembrane region" description="Helical" evidence="11">
    <location>
        <begin position="188"/>
        <end position="210"/>
    </location>
</feature>
<evidence type="ECO:0000256" key="1">
    <source>
        <dbReference type="ARBA" id="ARBA00004651"/>
    </source>
</evidence>
<accession>A0A1I0CL60</accession>
<reference evidence="13" key="1">
    <citation type="submission" date="2016-10" db="EMBL/GenBank/DDBJ databases">
        <authorList>
            <person name="Varghese N."/>
            <person name="Submissions S."/>
        </authorList>
    </citation>
    <scope>NUCLEOTIDE SEQUENCE [LARGE SCALE GENOMIC DNA]</scope>
    <source>
        <strain evidence="13">DSM 18579</strain>
    </source>
</reference>
<dbReference type="GO" id="GO:0005886">
    <property type="term" value="C:plasma membrane"/>
    <property type="evidence" value="ECO:0007669"/>
    <property type="project" value="UniProtKB-SubCell"/>
</dbReference>
<gene>
    <name evidence="12" type="ORF">SAMN02583745_01672</name>
</gene>
<comment type="similarity">
    <text evidence="2 11">Belongs to the lactate permease family.</text>
</comment>
<dbReference type="Pfam" id="PF02652">
    <property type="entry name" value="Lactate_perm"/>
    <property type="match status" value="1"/>
</dbReference>
<keyword evidence="5 11" id="KW-0812">Transmembrane</keyword>
<dbReference type="OrthoDB" id="9761056at2"/>
<keyword evidence="3 11" id="KW-0813">Transport</keyword>
<comment type="catalytic activity">
    <reaction evidence="8">
        <text>(S)-lactate(in) + H(+)(in) = (S)-lactate(out) + H(+)(out)</text>
        <dbReference type="Rhea" id="RHEA:29415"/>
        <dbReference type="ChEBI" id="CHEBI:15378"/>
        <dbReference type="ChEBI" id="CHEBI:16651"/>
    </reaction>
    <physiologicalReaction direction="right-to-left" evidence="8">
        <dbReference type="Rhea" id="RHEA:29417"/>
    </physiologicalReaction>
</comment>
<dbReference type="PANTHER" id="PTHR30003">
    <property type="entry name" value="L-LACTATE PERMEASE"/>
    <property type="match status" value="1"/>
</dbReference>
<feature type="transmembrane region" description="Helical" evidence="11">
    <location>
        <begin position="297"/>
        <end position="319"/>
    </location>
</feature>
<dbReference type="RefSeq" id="WP_093319607.1">
    <property type="nucleotide sequence ID" value="NZ_FOHV01000011.1"/>
</dbReference>
<feature type="transmembrane region" description="Helical" evidence="11">
    <location>
        <begin position="65"/>
        <end position="82"/>
    </location>
</feature>
<evidence type="ECO:0000256" key="4">
    <source>
        <dbReference type="ARBA" id="ARBA00022475"/>
    </source>
</evidence>
<evidence type="ECO:0000256" key="6">
    <source>
        <dbReference type="ARBA" id="ARBA00022989"/>
    </source>
</evidence>
<dbReference type="PANTHER" id="PTHR30003:SF0">
    <property type="entry name" value="GLYCOLATE PERMEASE GLCA-RELATED"/>
    <property type="match status" value="1"/>
</dbReference>
<dbReference type="GO" id="GO:0015129">
    <property type="term" value="F:lactate transmembrane transporter activity"/>
    <property type="evidence" value="ECO:0007669"/>
    <property type="project" value="UniProtKB-UniRule"/>
</dbReference>
<sequence length="530" mass="56498">MTTPVTLITWSAAVLPIILLLFLLIVRKWAVVDAAIIGVVTSIVSALYVFQSPLSTIGYEITKGVWNSISIIAVIIPAIFLYELSFRTNAYQAIQNALTQLIPDKLLQVLAIGWCFASFLQGPSGFGVPIAVTAPILIGIGVRPLWAVLIPLVGHAWAGTFGTLALGWQALVQQTFLSYDIGAYKEAALWTSLFTGFTAAIAGFVIAYVYGGFRAIVHGLPAIVLIGGVISTGQLITSQYFTALSAVLPTTLALALIFFIARLPRYKNTNITSKILDSSVVQNREISTKLSFHEALLPYYVLVGLSAVVLVFTPLNTFLGQFKMSLSFPSTTTGYGYINPAVEEYGSITWLTHSGFFLLISALMAFSYYFIKGHLSVISILNMLKATIDKSVPPALSIMLLLIMSKVMNGSNQVGVLAMGVAAVTGGYYAFFSPFVGTIGAFMSSSNVSSNILLAQFQESMAEITGNNKAIFLAAQTSGGAIGTMISPSNLLLGVTTAGIAGKEGEIIKKLLPLIISLLIIIGIITAIMA</sequence>
<feature type="transmembrane region" description="Helical" evidence="11">
    <location>
        <begin position="242"/>
        <end position="261"/>
    </location>
</feature>
<feature type="transmembrane region" description="Helical" evidence="11">
    <location>
        <begin position="511"/>
        <end position="529"/>
    </location>
</feature>
<feature type="transmembrane region" description="Helical" evidence="11">
    <location>
        <begin position="6"/>
        <end position="26"/>
    </location>
</feature>
<evidence type="ECO:0000313" key="12">
    <source>
        <dbReference type="EMBL" id="SET20414.1"/>
    </source>
</evidence>
<organism evidence="12 13">
    <name type="scientific">Thorsellia anophelis DSM 18579</name>
    <dbReference type="NCBI Taxonomy" id="1123402"/>
    <lineage>
        <taxon>Bacteria</taxon>
        <taxon>Pseudomonadati</taxon>
        <taxon>Pseudomonadota</taxon>
        <taxon>Gammaproteobacteria</taxon>
        <taxon>Enterobacterales</taxon>
        <taxon>Thorselliaceae</taxon>
        <taxon>Thorsellia</taxon>
    </lineage>
</organism>
<keyword evidence="7 11" id="KW-0472">Membrane</keyword>
<evidence type="ECO:0000256" key="5">
    <source>
        <dbReference type="ARBA" id="ARBA00022692"/>
    </source>
</evidence>
<evidence type="ECO:0000256" key="11">
    <source>
        <dbReference type="RuleBase" id="RU365092"/>
    </source>
</evidence>
<evidence type="ECO:0000256" key="2">
    <source>
        <dbReference type="ARBA" id="ARBA00010100"/>
    </source>
</evidence>
<evidence type="ECO:0000256" key="3">
    <source>
        <dbReference type="ARBA" id="ARBA00022448"/>
    </source>
</evidence>
<comment type="catalytic activity">
    <reaction evidence="9">
        <text>(R)-lactate(in) + H(+)(in) = (R)-lactate(out) + H(+)(out)</text>
        <dbReference type="Rhea" id="RHEA:71791"/>
        <dbReference type="ChEBI" id="CHEBI:15378"/>
        <dbReference type="ChEBI" id="CHEBI:16004"/>
    </reaction>
    <physiologicalReaction direction="right-to-left" evidence="9">
        <dbReference type="Rhea" id="RHEA:71793"/>
    </physiologicalReaction>
</comment>
<dbReference type="Proteomes" id="UP000242642">
    <property type="component" value="Unassembled WGS sequence"/>
</dbReference>
<comment type="function">
    <text evidence="11">Uptake of L-lactate across the membrane. Can also transport D-lactate and glycolate.</text>
</comment>
<evidence type="ECO:0000256" key="8">
    <source>
        <dbReference type="ARBA" id="ARBA00034011"/>
    </source>
</evidence>
<dbReference type="InterPro" id="IPR003804">
    <property type="entry name" value="Lactate_perm"/>
</dbReference>
<keyword evidence="13" id="KW-1185">Reference proteome</keyword>
<keyword evidence="4" id="KW-1003">Cell membrane</keyword>
<evidence type="ECO:0000313" key="13">
    <source>
        <dbReference type="Proteomes" id="UP000242642"/>
    </source>
</evidence>
<keyword evidence="11" id="KW-0997">Cell inner membrane</keyword>
<dbReference type="AlphaFoldDB" id="A0A1I0CL60"/>
<evidence type="ECO:0000256" key="10">
    <source>
        <dbReference type="ARBA" id="ARBA00034062"/>
    </source>
</evidence>